<dbReference type="PANTHER" id="PTHR18964:SF175">
    <property type="entry name" value="N-ACETYLGLUCOSAMINE REPRESSOR"/>
    <property type="match status" value="1"/>
</dbReference>
<evidence type="ECO:0000256" key="2">
    <source>
        <dbReference type="ARBA" id="ARBA00023277"/>
    </source>
</evidence>
<comment type="caution">
    <text evidence="3">The sequence shown here is derived from an EMBL/GenBank/DDBJ whole genome shotgun (WGS) entry which is preliminary data.</text>
</comment>
<dbReference type="InterPro" id="IPR036390">
    <property type="entry name" value="WH_DNA-bd_sf"/>
</dbReference>
<keyword evidence="4" id="KW-1185">Reference proteome</keyword>
<accession>A0ABU9GP23</accession>
<dbReference type="RefSeq" id="WP_341597054.1">
    <property type="nucleotide sequence ID" value="NZ_JBAKAZ010000013.1"/>
</dbReference>
<organism evidence="3 4">
    <name type="scientific">Psychromonas aquatilis</name>
    <dbReference type="NCBI Taxonomy" id="2005072"/>
    <lineage>
        <taxon>Bacteria</taxon>
        <taxon>Pseudomonadati</taxon>
        <taxon>Pseudomonadota</taxon>
        <taxon>Gammaproteobacteria</taxon>
        <taxon>Alteromonadales</taxon>
        <taxon>Psychromonadaceae</taxon>
        <taxon>Psychromonas</taxon>
    </lineage>
</organism>
<evidence type="ECO:0000313" key="3">
    <source>
        <dbReference type="EMBL" id="MEL0629042.1"/>
    </source>
</evidence>
<protein>
    <submittedName>
        <fullName evidence="3">ROK family transcriptional regulator</fullName>
    </submittedName>
</protein>
<evidence type="ECO:0000313" key="4">
    <source>
        <dbReference type="Proteomes" id="UP001369082"/>
    </source>
</evidence>
<dbReference type="EMBL" id="JBAKAZ010000013">
    <property type="protein sequence ID" value="MEL0629042.1"/>
    <property type="molecule type" value="Genomic_DNA"/>
</dbReference>
<dbReference type="InterPro" id="IPR000600">
    <property type="entry name" value="ROK"/>
</dbReference>
<dbReference type="InterPro" id="IPR043129">
    <property type="entry name" value="ATPase_NBD"/>
</dbReference>
<proteinExistence type="inferred from homology"/>
<dbReference type="SUPFAM" id="SSF53067">
    <property type="entry name" value="Actin-like ATPase domain"/>
    <property type="match status" value="1"/>
</dbReference>
<name>A0ABU9GP23_9GAMM</name>
<dbReference type="PANTHER" id="PTHR18964">
    <property type="entry name" value="ROK (REPRESSOR, ORF, KINASE) FAMILY"/>
    <property type="match status" value="1"/>
</dbReference>
<dbReference type="Gene3D" id="1.10.10.10">
    <property type="entry name" value="Winged helix-like DNA-binding domain superfamily/Winged helix DNA-binding domain"/>
    <property type="match status" value="1"/>
</dbReference>
<dbReference type="SUPFAM" id="SSF46785">
    <property type="entry name" value="Winged helix' DNA-binding domain"/>
    <property type="match status" value="1"/>
</dbReference>
<sequence>MDKQNIMPDTIANLEQVKQKNSANIYKVIEQYKPISRVEIAKISNLAPASVTKITRQLMESGLITEVELQVSTGGRRAISLAPNSDNINIIAIKLGQNLLSIAHYNLSGDKGLNKQITIPKKESCEMLTDFLIGEIAKFITQPTLINEKISAISLTISGLVNPKQGVVISTPTYPFDHFPLANEIEKAFNIPTFIGNHTRCLALAENYFGATKHCQDSILISVHHGVGSGVIIDNKVLLGKNCNIGEIGHIQANPLGKACYCGNIGCLETEVSDTAILNKVKEAISAGKKSAIESDNLNINAIYLAAANGDQLCQSITEQAANYLGKSIAILVNLLNPEKIILAGKIITAGDIFFDTVKAYIKSQTLPDFNNKLEVIGSELSSDITIAAFALIKQAIYEGNLLQRIKV</sequence>
<gene>
    <name evidence="3" type="ORF">V6256_05410</name>
</gene>
<dbReference type="PROSITE" id="PS01125">
    <property type="entry name" value="ROK"/>
    <property type="match status" value="1"/>
</dbReference>
<evidence type="ECO:0000256" key="1">
    <source>
        <dbReference type="ARBA" id="ARBA00006479"/>
    </source>
</evidence>
<dbReference type="Pfam" id="PF00480">
    <property type="entry name" value="ROK"/>
    <property type="match status" value="1"/>
</dbReference>
<keyword evidence="2" id="KW-0119">Carbohydrate metabolism</keyword>
<dbReference type="Pfam" id="PF13412">
    <property type="entry name" value="HTH_24"/>
    <property type="match status" value="1"/>
</dbReference>
<dbReference type="Proteomes" id="UP001369082">
    <property type="component" value="Unassembled WGS sequence"/>
</dbReference>
<dbReference type="Gene3D" id="3.30.420.40">
    <property type="match status" value="2"/>
</dbReference>
<reference evidence="3 4" key="1">
    <citation type="submission" date="2024-02" db="EMBL/GenBank/DDBJ databases">
        <title>Bacteria isolated from the canopy kelp, Nereocystis luetkeana.</title>
        <authorList>
            <person name="Pfister C.A."/>
            <person name="Younker I.T."/>
            <person name="Light S.H."/>
        </authorList>
    </citation>
    <scope>NUCLEOTIDE SEQUENCE [LARGE SCALE GENOMIC DNA]</scope>
    <source>
        <strain evidence="3 4">TI.1.05</strain>
    </source>
</reference>
<dbReference type="InterPro" id="IPR049874">
    <property type="entry name" value="ROK_cs"/>
</dbReference>
<dbReference type="InterPro" id="IPR036388">
    <property type="entry name" value="WH-like_DNA-bd_sf"/>
</dbReference>
<comment type="similarity">
    <text evidence="1">Belongs to the ROK (NagC/XylR) family.</text>
</comment>